<accession>A0A8J5VZJ3</accession>
<name>A0A8J5VZJ3_ZIZPA</name>
<dbReference type="EMBL" id="JAAALK010000285">
    <property type="protein sequence ID" value="KAG8066259.1"/>
    <property type="molecule type" value="Genomic_DNA"/>
</dbReference>
<comment type="caution">
    <text evidence="1">The sequence shown here is derived from an EMBL/GenBank/DDBJ whole genome shotgun (WGS) entry which is preliminary data.</text>
</comment>
<proteinExistence type="predicted"/>
<evidence type="ECO:0000313" key="1">
    <source>
        <dbReference type="EMBL" id="KAG8066259.1"/>
    </source>
</evidence>
<evidence type="ECO:0000313" key="2">
    <source>
        <dbReference type="Proteomes" id="UP000729402"/>
    </source>
</evidence>
<reference evidence="1" key="1">
    <citation type="journal article" date="2021" name="bioRxiv">
        <title>Whole Genome Assembly and Annotation of Northern Wild Rice, Zizania palustris L., Supports a Whole Genome Duplication in the Zizania Genus.</title>
        <authorList>
            <person name="Haas M."/>
            <person name="Kono T."/>
            <person name="Macchietto M."/>
            <person name="Millas R."/>
            <person name="McGilp L."/>
            <person name="Shao M."/>
            <person name="Duquette J."/>
            <person name="Hirsch C.N."/>
            <person name="Kimball J."/>
        </authorList>
    </citation>
    <scope>NUCLEOTIDE SEQUENCE</scope>
    <source>
        <tissue evidence="1">Fresh leaf tissue</tissue>
    </source>
</reference>
<sequence>MNIAVAVAVALAKSRVIAELELVNATDQCNHTELGTAATASASASAAVVKSARRRRTIDASVWTADC</sequence>
<gene>
    <name evidence="1" type="ORF">GUJ93_ZPchr0004g39420</name>
</gene>
<keyword evidence="2" id="KW-1185">Reference proteome</keyword>
<protein>
    <submittedName>
        <fullName evidence="1">Uncharacterized protein</fullName>
    </submittedName>
</protein>
<dbReference type="AlphaFoldDB" id="A0A8J5VZJ3"/>
<organism evidence="1 2">
    <name type="scientific">Zizania palustris</name>
    <name type="common">Northern wild rice</name>
    <dbReference type="NCBI Taxonomy" id="103762"/>
    <lineage>
        <taxon>Eukaryota</taxon>
        <taxon>Viridiplantae</taxon>
        <taxon>Streptophyta</taxon>
        <taxon>Embryophyta</taxon>
        <taxon>Tracheophyta</taxon>
        <taxon>Spermatophyta</taxon>
        <taxon>Magnoliopsida</taxon>
        <taxon>Liliopsida</taxon>
        <taxon>Poales</taxon>
        <taxon>Poaceae</taxon>
        <taxon>BOP clade</taxon>
        <taxon>Oryzoideae</taxon>
        <taxon>Oryzeae</taxon>
        <taxon>Zizaniinae</taxon>
        <taxon>Zizania</taxon>
    </lineage>
</organism>
<reference evidence="1" key="2">
    <citation type="submission" date="2021-02" db="EMBL/GenBank/DDBJ databases">
        <authorList>
            <person name="Kimball J.A."/>
            <person name="Haas M.W."/>
            <person name="Macchietto M."/>
            <person name="Kono T."/>
            <person name="Duquette J."/>
            <person name="Shao M."/>
        </authorList>
    </citation>
    <scope>NUCLEOTIDE SEQUENCE</scope>
    <source>
        <tissue evidence="1">Fresh leaf tissue</tissue>
    </source>
</reference>
<dbReference type="Proteomes" id="UP000729402">
    <property type="component" value="Unassembled WGS sequence"/>
</dbReference>